<dbReference type="OrthoDB" id="5593162at2759"/>
<sequence length="119" mass="13752">MNSVLFITPILIHPDWNKQFIITTDASKFGLGAMLSQITEEGERPVEFISCTTNKHEQNYAISHLEGLAVVWAVSKFKYYIWGKKFIIKTDHKSLIQLFNSSEITGRVARWAMLLRNYD</sequence>
<keyword evidence="2" id="KW-0548">Nucleotidyltransferase</keyword>
<dbReference type="InterPro" id="IPR043502">
    <property type="entry name" value="DNA/RNA_pol_sf"/>
</dbReference>
<evidence type="ECO:0000313" key="9">
    <source>
        <dbReference type="Proteomes" id="UP000188320"/>
    </source>
</evidence>
<name>A0A1R1PLR5_ZANCU</name>
<evidence type="ECO:0000256" key="2">
    <source>
        <dbReference type="ARBA" id="ARBA00022695"/>
    </source>
</evidence>
<keyword evidence="1" id="KW-0808">Transferase</keyword>
<comment type="caution">
    <text evidence="8">The sequence shown here is derived from an EMBL/GenBank/DDBJ whole genome shotgun (WGS) entry which is preliminary data.</text>
</comment>
<evidence type="ECO:0000259" key="7">
    <source>
        <dbReference type="Pfam" id="PF17917"/>
    </source>
</evidence>
<feature type="domain" description="Reverse transcriptase RNase H-like" evidence="7">
    <location>
        <begin position="15"/>
        <end position="118"/>
    </location>
</feature>
<keyword evidence="3" id="KW-0540">Nuclease</keyword>
<dbReference type="GO" id="GO:0003964">
    <property type="term" value="F:RNA-directed DNA polymerase activity"/>
    <property type="evidence" value="ECO:0007669"/>
    <property type="project" value="UniProtKB-KW"/>
</dbReference>
<evidence type="ECO:0000256" key="6">
    <source>
        <dbReference type="ARBA" id="ARBA00022918"/>
    </source>
</evidence>
<dbReference type="PANTHER" id="PTHR37984:SF5">
    <property type="entry name" value="PROTEIN NYNRIN-LIKE"/>
    <property type="match status" value="1"/>
</dbReference>
<evidence type="ECO:0000256" key="4">
    <source>
        <dbReference type="ARBA" id="ARBA00022759"/>
    </source>
</evidence>
<protein>
    <submittedName>
        <fullName evidence="8">Retrovirus-related Pol polyprotein from transposon</fullName>
    </submittedName>
</protein>
<dbReference type="AlphaFoldDB" id="A0A1R1PLR5"/>
<evidence type="ECO:0000256" key="3">
    <source>
        <dbReference type="ARBA" id="ARBA00022722"/>
    </source>
</evidence>
<dbReference type="GO" id="GO:0004519">
    <property type="term" value="F:endonuclease activity"/>
    <property type="evidence" value="ECO:0007669"/>
    <property type="project" value="UniProtKB-KW"/>
</dbReference>
<dbReference type="PANTHER" id="PTHR37984">
    <property type="entry name" value="PROTEIN CBG26694"/>
    <property type="match status" value="1"/>
</dbReference>
<gene>
    <name evidence="8" type="ORF">AX774_g4626</name>
</gene>
<reference evidence="9" key="1">
    <citation type="submission" date="2017-01" db="EMBL/GenBank/DDBJ databases">
        <authorList>
            <person name="Wang Y."/>
            <person name="White M."/>
            <person name="Kvist S."/>
            <person name="Moncalvo J.-M."/>
        </authorList>
    </citation>
    <scope>NUCLEOTIDE SEQUENCE [LARGE SCALE GENOMIC DNA]</scope>
    <source>
        <strain evidence="9">COL-18-3</strain>
    </source>
</reference>
<dbReference type="SUPFAM" id="SSF56672">
    <property type="entry name" value="DNA/RNA polymerases"/>
    <property type="match status" value="1"/>
</dbReference>
<organism evidence="8 9">
    <name type="scientific">Zancudomyces culisetae</name>
    <name type="common">Gut fungus</name>
    <name type="synonym">Smittium culisetae</name>
    <dbReference type="NCBI Taxonomy" id="1213189"/>
    <lineage>
        <taxon>Eukaryota</taxon>
        <taxon>Fungi</taxon>
        <taxon>Fungi incertae sedis</taxon>
        <taxon>Zoopagomycota</taxon>
        <taxon>Kickxellomycotina</taxon>
        <taxon>Harpellomycetes</taxon>
        <taxon>Harpellales</taxon>
        <taxon>Legeriomycetaceae</taxon>
        <taxon>Zancudomyces</taxon>
    </lineage>
</organism>
<dbReference type="EMBL" id="LSSK01000786">
    <property type="protein sequence ID" value="OMH81910.1"/>
    <property type="molecule type" value="Genomic_DNA"/>
</dbReference>
<evidence type="ECO:0000256" key="1">
    <source>
        <dbReference type="ARBA" id="ARBA00022679"/>
    </source>
</evidence>
<dbReference type="Gene3D" id="3.10.20.370">
    <property type="match status" value="1"/>
</dbReference>
<dbReference type="Proteomes" id="UP000188320">
    <property type="component" value="Unassembled WGS sequence"/>
</dbReference>
<dbReference type="CDD" id="cd09274">
    <property type="entry name" value="RNase_HI_RT_Ty3"/>
    <property type="match status" value="1"/>
</dbReference>
<evidence type="ECO:0000256" key="5">
    <source>
        <dbReference type="ARBA" id="ARBA00022801"/>
    </source>
</evidence>
<keyword evidence="9" id="KW-1185">Reference proteome</keyword>
<evidence type="ECO:0000313" key="8">
    <source>
        <dbReference type="EMBL" id="OMH81910.1"/>
    </source>
</evidence>
<dbReference type="InterPro" id="IPR050951">
    <property type="entry name" value="Retrovirus_Pol_polyprotein"/>
</dbReference>
<keyword evidence="5" id="KW-0378">Hydrolase</keyword>
<accession>A0A1R1PLR5</accession>
<dbReference type="InterPro" id="IPR041373">
    <property type="entry name" value="RT_RNaseH"/>
</dbReference>
<dbReference type="Pfam" id="PF17917">
    <property type="entry name" value="RT_RNaseH"/>
    <property type="match status" value="1"/>
</dbReference>
<keyword evidence="4" id="KW-0255">Endonuclease</keyword>
<keyword evidence="6" id="KW-0695">RNA-directed DNA polymerase</keyword>
<dbReference type="FunFam" id="3.10.20.370:FF:000001">
    <property type="entry name" value="Retrovirus-related Pol polyprotein from transposon 17.6-like protein"/>
    <property type="match status" value="1"/>
</dbReference>
<proteinExistence type="predicted"/>
<dbReference type="GO" id="GO:0016787">
    <property type="term" value="F:hydrolase activity"/>
    <property type="evidence" value="ECO:0007669"/>
    <property type="project" value="UniProtKB-KW"/>
</dbReference>